<feature type="domain" description="Cation efflux protein cytoplasmic" evidence="11">
    <location>
        <begin position="262"/>
        <end position="340"/>
    </location>
</feature>
<organism evidence="12 13">
    <name type="scientific">Herbiconiux aconitum</name>
    <dbReference type="NCBI Taxonomy" id="2970913"/>
    <lineage>
        <taxon>Bacteria</taxon>
        <taxon>Bacillati</taxon>
        <taxon>Actinomycetota</taxon>
        <taxon>Actinomycetes</taxon>
        <taxon>Micrococcales</taxon>
        <taxon>Microbacteriaceae</taxon>
        <taxon>Herbiconiux</taxon>
    </lineage>
</organism>
<reference evidence="12" key="1">
    <citation type="submission" date="2022-08" db="EMBL/GenBank/DDBJ databases">
        <authorList>
            <person name="Deng Y."/>
            <person name="Han X.-F."/>
            <person name="Zhang Y.-Q."/>
        </authorList>
    </citation>
    <scope>NUCLEOTIDE SEQUENCE</scope>
    <source>
        <strain evidence="12">CPCC 205763</strain>
    </source>
</reference>
<sequence>MTNDSGAHEHAHEHGGASGCGPGSAHAEAAARDEAARAAADGSGRTSGAGGHGHSHGSGANRSRLTIAIAIVATVFVVEVFGAVFTGSLSLFADAGHMLSDLIGLIIALIATIVAARPANDRHSYGYQRAEVFGALANSLILIVVAVFVTFEAVTRLISSEPGEVRGGLMLIIACIGLVANFASLMILRGGAKSSINMRGAYLEVLGDLLGSIAVILAAVVILTTGFEKADAIASLLIAAMIVPRAISLLRDVVSVLSQSTPSAMDVQEIRTHILEEPGVVDVHDVHVWAITSGQYVFSAHVVVAREVFERGETGPLLDSLGSCLTAHFDVEHSTFQLEPAEHARHEDQQHL</sequence>
<dbReference type="RefSeq" id="WP_259508714.1">
    <property type="nucleotide sequence ID" value="NZ_JANLCM010000002.1"/>
</dbReference>
<dbReference type="PANTHER" id="PTHR11562:SF17">
    <property type="entry name" value="RE54080P-RELATED"/>
    <property type="match status" value="1"/>
</dbReference>
<gene>
    <name evidence="12" type="ORF">N1027_13805</name>
</gene>
<dbReference type="InterPro" id="IPR027470">
    <property type="entry name" value="Cation_efflux_CTD"/>
</dbReference>
<dbReference type="InterPro" id="IPR027469">
    <property type="entry name" value="Cation_efflux_TMD_sf"/>
</dbReference>
<evidence type="ECO:0000256" key="4">
    <source>
        <dbReference type="ARBA" id="ARBA00022692"/>
    </source>
</evidence>
<evidence type="ECO:0000259" key="11">
    <source>
        <dbReference type="Pfam" id="PF16916"/>
    </source>
</evidence>
<dbReference type="NCBIfam" id="TIGR01297">
    <property type="entry name" value="CDF"/>
    <property type="match status" value="1"/>
</dbReference>
<proteinExistence type="inferred from homology"/>
<evidence type="ECO:0000256" key="7">
    <source>
        <dbReference type="ARBA" id="ARBA00023136"/>
    </source>
</evidence>
<dbReference type="InterPro" id="IPR058533">
    <property type="entry name" value="Cation_efflux_TM"/>
</dbReference>
<protein>
    <submittedName>
        <fullName evidence="12">Cation diffusion facilitator family transporter</fullName>
    </submittedName>
</protein>
<comment type="similarity">
    <text evidence="2">Belongs to the cation diffusion facilitator (CDF) transporter (TC 2.A.4) family. SLC30A subfamily.</text>
</comment>
<evidence type="ECO:0000256" key="3">
    <source>
        <dbReference type="ARBA" id="ARBA00022448"/>
    </source>
</evidence>
<dbReference type="SUPFAM" id="SSF160240">
    <property type="entry name" value="Cation efflux protein cytoplasmic domain-like"/>
    <property type="match status" value="1"/>
</dbReference>
<keyword evidence="3" id="KW-0813">Transport</keyword>
<evidence type="ECO:0000259" key="10">
    <source>
        <dbReference type="Pfam" id="PF01545"/>
    </source>
</evidence>
<evidence type="ECO:0000256" key="5">
    <source>
        <dbReference type="ARBA" id="ARBA00022989"/>
    </source>
</evidence>
<dbReference type="Pfam" id="PF01545">
    <property type="entry name" value="Cation_efflux"/>
    <property type="match status" value="1"/>
</dbReference>
<name>A0ABT2GST5_9MICO</name>
<dbReference type="EMBL" id="JANLCM010000002">
    <property type="protein sequence ID" value="MCS5719211.1"/>
    <property type="molecule type" value="Genomic_DNA"/>
</dbReference>
<dbReference type="Gene3D" id="1.20.1510.10">
    <property type="entry name" value="Cation efflux protein transmembrane domain"/>
    <property type="match status" value="1"/>
</dbReference>
<dbReference type="InterPro" id="IPR050681">
    <property type="entry name" value="CDF/SLC30A"/>
</dbReference>
<evidence type="ECO:0000313" key="12">
    <source>
        <dbReference type="EMBL" id="MCS5719211.1"/>
    </source>
</evidence>
<accession>A0ABT2GST5</accession>
<evidence type="ECO:0000313" key="13">
    <source>
        <dbReference type="Proteomes" id="UP001165584"/>
    </source>
</evidence>
<keyword evidence="7 9" id="KW-0472">Membrane</keyword>
<evidence type="ECO:0000256" key="2">
    <source>
        <dbReference type="ARBA" id="ARBA00008873"/>
    </source>
</evidence>
<evidence type="ECO:0000256" key="1">
    <source>
        <dbReference type="ARBA" id="ARBA00004141"/>
    </source>
</evidence>
<feature type="compositionally biased region" description="Basic and acidic residues" evidence="8">
    <location>
        <begin position="1"/>
        <end position="15"/>
    </location>
</feature>
<feature type="transmembrane region" description="Helical" evidence="9">
    <location>
        <begin position="233"/>
        <end position="250"/>
    </location>
</feature>
<dbReference type="PANTHER" id="PTHR11562">
    <property type="entry name" value="CATION EFFLUX PROTEIN/ ZINC TRANSPORTER"/>
    <property type="match status" value="1"/>
</dbReference>
<feature type="transmembrane region" description="Helical" evidence="9">
    <location>
        <begin position="169"/>
        <end position="188"/>
    </location>
</feature>
<feature type="transmembrane region" description="Helical" evidence="9">
    <location>
        <begin position="98"/>
        <end position="118"/>
    </location>
</feature>
<feature type="transmembrane region" description="Helical" evidence="9">
    <location>
        <begin position="130"/>
        <end position="149"/>
    </location>
</feature>
<evidence type="ECO:0000256" key="9">
    <source>
        <dbReference type="SAM" id="Phobius"/>
    </source>
</evidence>
<comment type="caution">
    <text evidence="12">The sequence shown here is derived from an EMBL/GenBank/DDBJ whole genome shotgun (WGS) entry which is preliminary data.</text>
</comment>
<comment type="subcellular location">
    <subcellularLocation>
        <location evidence="1">Membrane</location>
        <topology evidence="1">Multi-pass membrane protein</topology>
    </subcellularLocation>
</comment>
<keyword evidence="6" id="KW-0406">Ion transport</keyword>
<evidence type="ECO:0000256" key="6">
    <source>
        <dbReference type="ARBA" id="ARBA00023065"/>
    </source>
</evidence>
<dbReference type="InterPro" id="IPR036837">
    <property type="entry name" value="Cation_efflux_CTD_sf"/>
</dbReference>
<dbReference type="Proteomes" id="UP001165584">
    <property type="component" value="Unassembled WGS sequence"/>
</dbReference>
<keyword evidence="4 9" id="KW-0812">Transmembrane</keyword>
<keyword evidence="13" id="KW-1185">Reference proteome</keyword>
<feature type="domain" description="Cation efflux protein transmembrane" evidence="10">
    <location>
        <begin position="65"/>
        <end position="257"/>
    </location>
</feature>
<feature type="region of interest" description="Disordered" evidence="8">
    <location>
        <begin position="1"/>
        <end position="59"/>
    </location>
</feature>
<dbReference type="Pfam" id="PF16916">
    <property type="entry name" value="ZT_dimer"/>
    <property type="match status" value="1"/>
</dbReference>
<dbReference type="SUPFAM" id="SSF161111">
    <property type="entry name" value="Cation efflux protein transmembrane domain-like"/>
    <property type="match status" value="1"/>
</dbReference>
<dbReference type="InterPro" id="IPR002524">
    <property type="entry name" value="Cation_efflux"/>
</dbReference>
<evidence type="ECO:0000256" key="8">
    <source>
        <dbReference type="SAM" id="MobiDB-lite"/>
    </source>
</evidence>
<feature type="transmembrane region" description="Helical" evidence="9">
    <location>
        <begin position="209"/>
        <end position="227"/>
    </location>
</feature>
<keyword evidence="5 9" id="KW-1133">Transmembrane helix</keyword>
<feature type="transmembrane region" description="Helical" evidence="9">
    <location>
        <begin position="65"/>
        <end position="92"/>
    </location>
</feature>